<proteinExistence type="predicted"/>
<dbReference type="GeneID" id="10502003"/>
<evidence type="ECO:0008006" key="3">
    <source>
        <dbReference type="Google" id="ProtNLM"/>
    </source>
</evidence>
<sequence>MSGYKRIINAVYDDETVRVYQAYKATIADDAIKNQRFTEASGWKQDRMTWIKPSFCWMLYRSGYATKHNQERILAIDIKRSAFEWILENHIDSTETAKSSIPSEKKKIVVQWDPERNFKIGKIDGCGDVRSIQIGIKAVKTKEYNEDWIVRIQDVTDLAHQIKELVELKDFEKANALLPNERIYKPKNVRFN</sequence>
<dbReference type="STRING" id="5786.F0ZMC7"/>
<dbReference type="PANTHER" id="PTHR38567:SF1">
    <property type="entry name" value="DUF4291 DOMAIN-CONTAINING PROTEIN"/>
    <property type="match status" value="1"/>
</dbReference>
<dbReference type="eggNOG" id="ENOG502RYIY">
    <property type="taxonomic scope" value="Eukaryota"/>
</dbReference>
<keyword evidence="2" id="KW-1185">Reference proteome</keyword>
<reference evidence="2" key="1">
    <citation type="journal article" date="2011" name="Genome Biol.">
        <title>Comparative genomics of the social amoebae Dictyostelium discoideum and Dictyostelium purpureum.</title>
        <authorList>
            <consortium name="US DOE Joint Genome Institute (JGI-PGF)"/>
            <person name="Sucgang R."/>
            <person name="Kuo A."/>
            <person name="Tian X."/>
            <person name="Salerno W."/>
            <person name="Parikh A."/>
            <person name="Feasley C.L."/>
            <person name="Dalin E."/>
            <person name="Tu H."/>
            <person name="Huang E."/>
            <person name="Barry K."/>
            <person name="Lindquist E."/>
            <person name="Shapiro H."/>
            <person name="Bruce D."/>
            <person name="Schmutz J."/>
            <person name="Salamov A."/>
            <person name="Fey P."/>
            <person name="Gaudet P."/>
            <person name="Anjard C."/>
            <person name="Babu M.M."/>
            <person name="Basu S."/>
            <person name="Bushmanova Y."/>
            <person name="van der Wel H."/>
            <person name="Katoh-Kurasawa M."/>
            <person name="Dinh C."/>
            <person name="Coutinho P.M."/>
            <person name="Saito T."/>
            <person name="Elias M."/>
            <person name="Schaap P."/>
            <person name="Kay R.R."/>
            <person name="Henrissat B."/>
            <person name="Eichinger L."/>
            <person name="Rivero F."/>
            <person name="Putnam N.H."/>
            <person name="West C.M."/>
            <person name="Loomis W.F."/>
            <person name="Chisholm R.L."/>
            <person name="Shaulsky G."/>
            <person name="Strassmann J.E."/>
            <person name="Queller D.C."/>
            <person name="Kuspa A."/>
            <person name="Grigoriev I.V."/>
        </authorList>
    </citation>
    <scope>NUCLEOTIDE SEQUENCE [LARGE SCALE GENOMIC DNA]</scope>
    <source>
        <strain evidence="2">QSDP1</strain>
    </source>
</reference>
<organism evidence="1 2">
    <name type="scientific">Dictyostelium purpureum</name>
    <name type="common">Slime mold</name>
    <dbReference type="NCBI Taxonomy" id="5786"/>
    <lineage>
        <taxon>Eukaryota</taxon>
        <taxon>Amoebozoa</taxon>
        <taxon>Evosea</taxon>
        <taxon>Eumycetozoa</taxon>
        <taxon>Dictyostelia</taxon>
        <taxon>Dictyosteliales</taxon>
        <taxon>Dictyosteliaceae</taxon>
        <taxon>Dictyostelium</taxon>
    </lineage>
</organism>
<dbReference type="AlphaFoldDB" id="F0ZMC7"/>
<evidence type="ECO:0000313" key="1">
    <source>
        <dbReference type="EMBL" id="EGC34877.1"/>
    </source>
</evidence>
<protein>
    <recommendedName>
        <fullName evidence="3">DUF4291 domain-containing protein</fullName>
    </recommendedName>
</protein>
<name>F0ZMC7_DICPU</name>
<dbReference type="PANTHER" id="PTHR38567">
    <property type="entry name" value="DUF4291 DOMAIN-CONTAINING PROTEIN"/>
    <property type="match status" value="1"/>
</dbReference>
<dbReference type="Proteomes" id="UP000001064">
    <property type="component" value="Unassembled WGS sequence"/>
</dbReference>
<dbReference type="OrthoDB" id="413653at2759"/>
<dbReference type="InterPro" id="IPR025633">
    <property type="entry name" value="DUF4291"/>
</dbReference>
<dbReference type="EMBL" id="GL871079">
    <property type="protein sequence ID" value="EGC34877.1"/>
    <property type="molecule type" value="Genomic_DNA"/>
</dbReference>
<dbReference type="RefSeq" id="XP_003288569.1">
    <property type="nucleotide sequence ID" value="XM_003288521.1"/>
</dbReference>
<dbReference type="OMA" id="HRSNWAR"/>
<gene>
    <name evidence="1" type="ORF">DICPUDRAFT_34288</name>
</gene>
<evidence type="ECO:0000313" key="2">
    <source>
        <dbReference type="Proteomes" id="UP000001064"/>
    </source>
</evidence>
<dbReference type="VEuPathDB" id="AmoebaDB:DICPUDRAFT_34288"/>
<dbReference type="Pfam" id="PF14124">
    <property type="entry name" value="DUF4291"/>
    <property type="match status" value="1"/>
</dbReference>
<dbReference type="KEGG" id="dpp:DICPUDRAFT_34288"/>
<accession>F0ZMC7</accession>
<dbReference type="InParanoid" id="F0ZMC7"/>